<organism evidence="8 9">
    <name type="scientific">Cinnamomum micranthum f. kanehirae</name>
    <dbReference type="NCBI Taxonomy" id="337451"/>
    <lineage>
        <taxon>Eukaryota</taxon>
        <taxon>Viridiplantae</taxon>
        <taxon>Streptophyta</taxon>
        <taxon>Embryophyta</taxon>
        <taxon>Tracheophyta</taxon>
        <taxon>Spermatophyta</taxon>
        <taxon>Magnoliopsida</taxon>
        <taxon>Magnoliidae</taxon>
        <taxon>Laurales</taxon>
        <taxon>Lauraceae</taxon>
        <taxon>Cinnamomum</taxon>
    </lineage>
</organism>
<feature type="transmembrane region" description="Helical" evidence="6">
    <location>
        <begin position="44"/>
        <end position="65"/>
    </location>
</feature>
<dbReference type="Proteomes" id="UP000283530">
    <property type="component" value="Unassembled WGS sequence"/>
</dbReference>
<dbReference type="InterPro" id="IPR000620">
    <property type="entry name" value="EamA_dom"/>
</dbReference>
<dbReference type="EMBL" id="QPKB01000006">
    <property type="protein sequence ID" value="RWR87466.1"/>
    <property type="molecule type" value="Genomic_DNA"/>
</dbReference>
<dbReference type="InterPro" id="IPR030184">
    <property type="entry name" value="WAT1-related"/>
</dbReference>
<comment type="caution">
    <text evidence="8">The sequence shown here is derived from an EMBL/GenBank/DDBJ whole genome shotgun (WGS) entry which is preliminary data.</text>
</comment>
<dbReference type="PANTHER" id="PTHR31218">
    <property type="entry name" value="WAT1-RELATED PROTEIN"/>
    <property type="match status" value="1"/>
</dbReference>
<feature type="transmembrane region" description="Helical" evidence="6">
    <location>
        <begin position="189"/>
        <end position="208"/>
    </location>
</feature>
<dbReference type="STRING" id="337451.A0A443P9Q5"/>
<proteinExistence type="inferred from homology"/>
<feature type="transmembrane region" description="Helical" evidence="6">
    <location>
        <begin position="252"/>
        <end position="273"/>
    </location>
</feature>
<evidence type="ECO:0000256" key="4">
    <source>
        <dbReference type="ARBA" id="ARBA00022989"/>
    </source>
</evidence>
<evidence type="ECO:0000256" key="3">
    <source>
        <dbReference type="ARBA" id="ARBA00022692"/>
    </source>
</evidence>
<feature type="transmembrane region" description="Helical" evidence="6">
    <location>
        <begin position="140"/>
        <end position="158"/>
    </location>
</feature>
<comment type="subcellular location">
    <subcellularLocation>
        <location evidence="1 6">Membrane</location>
        <topology evidence="1 6">Multi-pass membrane protein</topology>
    </subcellularLocation>
</comment>
<name>A0A443P9Q5_9MAGN</name>
<feature type="domain" description="EamA" evidence="7">
    <location>
        <begin position="20"/>
        <end position="155"/>
    </location>
</feature>
<feature type="transmembrane region" description="Helical" evidence="6">
    <location>
        <begin position="106"/>
        <end position="128"/>
    </location>
</feature>
<feature type="transmembrane region" description="Helical" evidence="6">
    <location>
        <begin position="310"/>
        <end position="331"/>
    </location>
</feature>
<feature type="transmembrane region" description="Helical" evidence="6">
    <location>
        <begin position="77"/>
        <end position="100"/>
    </location>
</feature>
<comment type="similarity">
    <text evidence="2 6">Belongs to the drug/metabolite transporter (DMT) superfamily. Plant drug/metabolite exporter (P-DME) (TC 2.A.7.4) family.</text>
</comment>
<evidence type="ECO:0000256" key="1">
    <source>
        <dbReference type="ARBA" id="ARBA00004141"/>
    </source>
</evidence>
<keyword evidence="9" id="KW-1185">Reference proteome</keyword>
<keyword evidence="5 6" id="KW-0472">Membrane</keyword>
<accession>A0A443P9Q5</accession>
<keyword evidence="4 6" id="KW-1133">Transmembrane helix</keyword>
<dbReference type="GO" id="GO:0016020">
    <property type="term" value="C:membrane"/>
    <property type="evidence" value="ECO:0007669"/>
    <property type="project" value="UniProtKB-SubCell"/>
</dbReference>
<evidence type="ECO:0000256" key="6">
    <source>
        <dbReference type="RuleBase" id="RU363077"/>
    </source>
</evidence>
<dbReference type="SUPFAM" id="SSF103481">
    <property type="entry name" value="Multidrug resistance efflux transporter EmrE"/>
    <property type="match status" value="2"/>
</dbReference>
<protein>
    <recommendedName>
        <fullName evidence="6">WAT1-related protein</fullName>
    </recommendedName>
</protein>
<feature type="domain" description="EamA" evidence="7">
    <location>
        <begin position="190"/>
        <end position="329"/>
    </location>
</feature>
<evidence type="ECO:0000256" key="2">
    <source>
        <dbReference type="ARBA" id="ARBA00007635"/>
    </source>
</evidence>
<evidence type="ECO:0000313" key="9">
    <source>
        <dbReference type="Proteomes" id="UP000283530"/>
    </source>
</evidence>
<evidence type="ECO:0000313" key="8">
    <source>
        <dbReference type="EMBL" id="RWR87466.1"/>
    </source>
</evidence>
<sequence>MSDSSRGELVEEFIISTGLISVQIVYAIYAVFLSHLLTIGLHPLFLVIYGSLVTSLILAPFAFLFEKSKWPQKLNALLLLQFVMLALGGVTFQGLMLLGIKNTSPAIASAMPNLAPGLIFIIAWCFKLEKVDPKCIYSKAKIMGTLVCLAGAVSMNLLQYSPLSPSMTTPDSVFLYNNFSNQVMGTGRIFGSLYLLAAIFIVSCTMVLQARTMGDFPAPMSLCVATSFIGSILTVALQLIQEGKLSSGLPSLTINTLLSYTILAGIVNGLSIAFQAWCVKKRGPVLVSMFSPVGTVCSVIVSGLTLGEPITIGSVAGMFIMFTGLYVVLWAKKREGYNLLDEDDRVLGIHDTEKPLLS</sequence>
<keyword evidence="3 6" id="KW-0812">Transmembrane</keyword>
<dbReference type="AlphaFoldDB" id="A0A443P9Q5"/>
<dbReference type="InterPro" id="IPR037185">
    <property type="entry name" value="EmrE-like"/>
</dbReference>
<feature type="transmembrane region" description="Helical" evidence="6">
    <location>
        <begin position="12"/>
        <end position="32"/>
    </location>
</feature>
<dbReference type="GO" id="GO:0022857">
    <property type="term" value="F:transmembrane transporter activity"/>
    <property type="evidence" value="ECO:0007669"/>
    <property type="project" value="InterPro"/>
</dbReference>
<gene>
    <name evidence="8" type="ORF">CKAN_01640800</name>
</gene>
<dbReference type="OrthoDB" id="642067at2759"/>
<evidence type="ECO:0000259" key="7">
    <source>
        <dbReference type="Pfam" id="PF00892"/>
    </source>
</evidence>
<feature type="transmembrane region" description="Helical" evidence="6">
    <location>
        <begin position="220"/>
        <end position="240"/>
    </location>
</feature>
<feature type="transmembrane region" description="Helical" evidence="6">
    <location>
        <begin position="285"/>
        <end position="304"/>
    </location>
</feature>
<dbReference type="Pfam" id="PF00892">
    <property type="entry name" value="EamA"/>
    <property type="match status" value="2"/>
</dbReference>
<evidence type="ECO:0000256" key="5">
    <source>
        <dbReference type="ARBA" id="ARBA00023136"/>
    </source>
</evidence>
<reference evidence="8 9" key="1">
    <citation type="journal article" date="2019" name="Nat. Plants">
        <title>Stout camphor tree genome fills gaps in understanding of flowering plant genome evolution.</title>
        <authorList>
            <person name="Chaw S.M."/>
            <person name="Liu Y.C."/>
            <person name="Wu Y.W."/>
            <person name="Wang H.Y."/>
            <person name="Lin C.I."/>
            <person name="Wu C.S."/>
            <person name="Ke H.M."/>
            <person name="Chang L.Y."/>
            <person name="Hsu C.Y."/>
            <person name="Yang H.T."/>
            <person name="Sudianto E."/>
            <person name="Hsu M.H."/>
            <person name="Wu K.P."/>
            <person name="Wang L.N."/>
            <person name="Leebens-Mack J.H."/>
            <person name="Tsai I.J."/>
        </authorList>
    </citation>
    <scope>NUCLEOTIDE SEQUENCE [LARGE SCALE GENOMIC DNA]</scope>
    <source>
        <strain evidence="9">cv. Chaw 1501</strain>
        <tissue evidence="8">Young leaves</tissue>
    </source>
</reference>